<feature type="domain" description="SCP" evidence="2">
    <location>
        <begin position="34"/>
        <end position="158"/>
    </location>
</feature>
<reference evidence="3 4" key="1">
    <citation type="submission" date="2019-09" db="EMBL/GenBank/DDBJ databases">
        <authorList>
            <person name="Park J.-S."/>
            <person name="Choi H.-J."/>
        </authorList>
    </citation>
    <scope>NUCLEOTIDE SEQUENCE [LARGE SCALE GENOMIC DNA]</scope>
    <source>
        <strain evidence="3 4">176SS1-4</strain>
    </source>
</reference>
<feature type="signal peptide" evidence="1">
    <location>
        <begin position="1"/>
        <end position="20"/>
    </location>
</feature>
<gene>
    <name evidence="3" type="ORF">F3S47_09325</name>
</gene>
<dbReference type="AlphaFoldDB" id="A0A5J5GPS6"/>
<evidence type="ECO:0000313" key="3">
    <source>
        <dbReference type="EMBL" id="KAA9009432.1"/>
    </source>
</evidence>
<dbReference type="InterPro" id="IPR014044">
    <property type="entry name" value="CAP_dom"/>
</dbReference>
<dbReference type="EMBL" id="VYQE01000002">
    <property type="protein sequence ID" value="KAA9009432.1"/>
    <property type="molecule type" value="Genomic_DNA"/>
</dbReference>
<dbReference type="SUPFAM" id="SSF55797">
    <property type="entry name" value="PR-1-like"/>
    <property type="match status" value="1"/>
</dbReference>
<dbReference type="InterPro" id="IPR035940">
    <property type="entry name" value="CAP_sf"/>
</dbReference>
<keyword evidence="1" id="KW-0732">Signal</keyword>
<evidence type="ECO:0000313" key="4">
    <source>
        <dbReference type="Proteomes" id="UP000326554"/>
    </source>
</evidence>
<dbReference type="Proteomes" id="UP000326554">
    <property type="component" value="Unassembled WGS sequence"/>
</dbReference>
<sequence length="303" mass="31708">MTRLPLALVCLCAALPPAQAQQEPGGDWLRELSLDLVNEARTEEGLSELTLDDALVSAAQGHAQNMLAEDFYAHVAPDGETPRDRILDAGGNPWALTGENIARCVGCETPPDAERVEAFQDGWMDSPEHRENILSPGFESYGFALASGDGKTYAVQTFAGPGSATGDGLSDNAAEDFALETVNEARTADGLAPLESSQPLSQAARQALESRLEEGALPQDLFTLLPVDAEGWTTLSLRSASLGGSGSAVTEEDIESIVESWRSGATEAPFGGPAATHFGFATSVQGSGRLSAVAAFGGRDQSR</sequence>
<dbReference type="Gene3D" id="3.40.33.10">
    <property type="entry name" value="CAP"/>
    <property type="match status" value="1"/>
</dbReference>
<comment type="caution">
    <text evidence="3">The sequence shown here is derived from an EMBL/GenBank/DDBJ whole genome shotgun (WGS) entry which is preliminary data.</text>
</comment>
<dbReference type="RefSeq" id="WP_150444965.1">
    <property type="nucleotide sequence ID" value="NZ_VYQE01000002.1"/>
</dbReference>
<organism evidence="3 4">
    <name type="scientific">Histidinibacterium aquaticum</name>
    <dbReference type="NCBI Taxonomy" id="2613962"/>
    <lineage>
        <taxon>Bacteria</taxon>
        <taxon>Pseudomonadati</taxon>
        <taxon>Pseudomonadota</taxon>
        <taxon>Alphaproteobacteria</taxon>
        <taxon>Rhodobacterales</taxon>
        <taxon>Paracoccaceae</taxon>
        <taxon>Histidinibacterium</taxon>
    </lineage>
</organism>
<keyword evidence="4" id="KW-1185">Reference proteome</keyword>
<name>A0A5J5GPS6_9RHOB</name>
<dbReference type="PANTHER" id="PTHR31157">
    <property type="entry name" value="SCP DOMAIN-CONTAINING PROTEIN"/>
    <property type="match status" value="1"/>
</dbReference>
<dbReference type="Pfam" id="PF00188">
    <property type="entry name" value="CAP"/>
    <property type="match status" value="1"/>
</dbReference>
<feature type="chain" id="PRO_5023926822" description="SCP domain-containing protein" evidence="1">
    <location>
        <begin position="21"/>
        <end position="303"/>
    </location>
</feature>
<accession>A0A5J5GPS6</accession>
<dbReference type="PANTHER" id="PTHR31157:SF1">
    <property type="entry name" value="SCP DOMAIN-CONTAINING PROTEIN"/>
    <property type="match status" value="1"/>
</dbReference>
<evidence type="ECO:0000259" key="2">
    <source>
        <dbReference type="Pfam" id="PF00188"/>
    </source>
</evidence>
<protein>
    <recommendedName>
        <fullName evidence="2">SCP domain-containing protein</fullName>
    </recommendedName>
</protein>
<evidence type="ECO:0000256" key="1">
    <source>
        <dbReference type="SAM" id="SignalP"/>
    </source>
</evidence>
<dbReference type="CDD" id="cd05379">
    <property type="entry name" value="CAP_bacterial"/>
    <property type="match status" value="1"/>
</dbReference>
<proteinExistence type="predicted"/>